<feature type="compositionally biased region" description="Basic residues" evidence="1">
    <location>
        <begin position="513"/>
        <end position="525"/>
    </location>
</feature>
<feature type="compositionally biased region" description="Pro residues" evidence="1">
    <location>
        <begin position="486"/>
        <end position="497"/>
    </location>
</feature>
<dbReference type="Proteomes" id="UP001594351">
    <property type="component" value="Unassembled WGS sequence"/>
</dbReference>
<organism evidence="2 3">
    <name type="scientific">candidate division CSSED10-310 bacterium</name>
    <dbReference type="NCBI Taxonomy" id="2855610"/>
    <lineage>
        <taxon>Bacteria</taxon>
        <taxon>Bacteria division CSSED10-310</taxon>
    </lineage>
</organism>
<reference evidence="2 3" key="1">
    <citation type="submission" date="2024-09" db="EMBL/GenBank/DDBJ databases">
        <title>Laminarin stimulates single cell rates of sulfate reduction while oxygen inhibits transcriptomic activity in coastal marine sediment.</title>
        <authorList>
            <person name="Lindsay M."/>
            <person name="Orcutt B."/>
            <person name="Emerson D."/>
            <person name="Stepanauskas R."/>
            <person name="D'Angelo T."/>
        </authorList>
    </citation>
    <scope>NUCLEOTIDE SEQUENCE [LARGE SCALE GENOMIC DNA]</scope>
    <source>
        <strain evidence="2">SAG AM-311-K15</strain>
    </source>
</reference>
<accession>A0ABV6Z291</accession>
<comment type="caution">
    <text evidence="2">The sequence shown here is derived from an EMBL/GenBank/DDBJ whole genome shotgun (WGS) entry which is preliminary data.</text>
</comment>
<evidence type="ECO:0000256" key="1">
    <source>
        <dbReference type="SAM" id="MobiDB-lite"/>
    </source>
</evidence>
<dbReference type="Pfam" id="PF20245">
    <property type="entry name" value="DUF6600"/>
    <property type="match status" value="1"/>
</dbReference>
<gene>
    <name evidence="2" type="ORF">ACFL27_20375</name>
</gene>
<keyword evidence="3" id="KW-1185">Reference proteome</keyword>
<feature type="compositionally biased region" description="Basic and acidic residues" evidence="1">
    <location>
        <begin position="526"/>
        <end position="537"/>
    </location>
</feature>
<sequence length="537" mass="61133">MVSVQRMFMILVGLLIICLGASGEAYVTDVGRVSHLEGKIFFQSSRAIDWSEAYLNSPVQEGDRIWNDINTFSELHLGSSILTRVASDTKVDINRMDRSGIVLKLWLGSAYIRVVEDLSREKPLLIKSPDCSINVLTRGLYRIDISSENITYVRIYEGVAEVELASDSLTLRQNEYLAVKSGDTVSAISRFSQADKDDFDRYNQGRDELLVKPQSSQHVHNSVAVGIYDLDYYGVWVHDPAYGYCWRPRVGTGWVPYRYGRWVWLHPWGWTWVSTEPWGWAPYHYGYWYYSARYGWMWKPGRYYAPAWVVWTSHSSSVGWVPVHPDDMAGHHWQANNNHYWQANIANPKNSSGGGKMNGTTYMPVEKFKHGDAIRNETDMVKVNPGTTSQWKPQPANTIQPIRKSSDSVPSRITGAQARPRTSDNQIKRDTDRPQKIKVPATNTAPVQRQKKIIQMQRKPINQTDKSQPNPQVPAQEKYTSSPKTSPTPPQYKPQPPSSKTEPSTQSSQKTTTTKKKTPPKKTTSKKSDDDKKKLDN</sequence>
<feature type="compositionally biased region" description="Polar residues" evidence="1">
    <location>
        <begin position="460"/>
        <end position="470"/>
    </location>
</feature>
<dbReference type="EMBL" id="JBHPBY010000331">
    <property type="protein sequence ID" value="MFC1852560.1"/>
    <property type="molecule type" value="Genomic_DNA"/>
</dbReference>
<dbReference type="InterPro" id="IPR046535">
    <property type="entry name" value="DUF6600"/>
</dbReference>
<evidence type="ECO:0000313" key="2">
    <source>
        <dbReference type="EMBL" id="MFC1852560.1"/>
    </source>
</evidence>
<evidence type="ECO:0000313" key="3">
    <source>
        <dbReference type="Proteomes" id="UP001594351"/>
    </source>
</evidence>
<feature type="region of interest" description="Disordered" evidence="1">
    <location>
        <begin position="383"/>
        <end position="537"/>
    </location>
</feature>
<proteinExistence type="predicted"/>
<feature type="compositionally biased region" description="Low complexity" evidence="1">
    <location>
        <begin position="498"/>
        <end position="512"/>
    </location>
</feature>
<feature type="compositionally biased region" description="Basic and acidic residues" evidence="1">
    <location>
        <begin position="426"/>
        <end position="435"/>
    </location>
</feature>
<protein>
    <submittedName>
        <fullName evidence="2">DUF6600 domain-containing protein</fullName>
    </submittedName>
</protein>
<feature type="compositionally biased region" description="Polar residues" evidence="1">
    <location>
        <begin position="385"/>
        <end position="400"/>
    </location>
</feature>
<name>A0ABV6Z291_UNCC1</name>